<keyword evidence="2" id="KW-0238">DNA-binding</keyword>
<evidence type="ECO:0000256" key="3">
    <source>
        <dbReference type="ARBA" id="ARBA00023163"/>
    </source>
</evidence>
<evidence type="ECO:0000256" key="4">
    <source>
        <dbReference type="SAM" id="MobiDB-lite"/>
    </source>
</evidence>
<accession>A0A2U8E405</accession>
<keyword evidence="7" id="KW-1185">Reference proteome</keyword>
<dbReference type="SMART" id="SM00342">
    <property type="entry name" value="HTH_ARAC"/>
    <property type="match status" value="1"/>
</dbReference>
<dbReference type="Pfam" id="PF12833">
    <property type="entry name" value="HTH_18"/>
    <property type="match status" value="1"/>
</dbReference>
<organism evidence="6 7">
    <name type="scientific">Ereboglobus luteus</name>
    <dbReference type="NCBI Taxonomy" id="1796921"/>
    <lineage>
        <taxon>Bacteria</taxon>
        <taxon>Pseudomonadati</taxon>
        <taxon>Verrucomicrobiota</taxon>
        <taxon>Opitutia</taxon>
        <taxon>Opitutales</taxon>
        <taxon>Opitutaceae</taxon>
        <taxon>Ereboglobus</taxon>
    </lineage>
</organism>
<keyword evidence="3" id="KW-0804">Transcription</keyword>
<dbReference type="AlphaFoldDB" id="A0A2U8E405"/>
<feature type="region of interest" description="Disordered" evidence="4">
    <location>
        <begin position="288"/>
        <end position="312"/>
    </location>
</feature>
<dbReference type="GO" id="GO:0003700">
    <property type="term" value="F:DNA-binding transcription factor activity"/>
    <property type="evidence" value="ECO:0007669"/>
    <property type="project" value="InterPro"/>
</dbReference>
<protein>
    <recommendedName>
        <fullName evidence="5">HTH araC/xylS-type domain-containing protein</fullName>
    </recommendedName>
</protein>
<reference evidence="6 7" key="1">
    <citation type="journal article" date="2018" name="Syst. Appl. Microbiol.">
        <title>Ereboglobus luteus gen. nov. sp. nov. from cockroach guts, and new insights into the oxygen relationship of the genera Opitutus and Didymococcus (Verrucomicrobia: Opitutaceae).</title>
        <authorList>
            <person name="Tegtmeier D."/>
            <person name="Belitz A."/>
            <person name="Radek R."/>
            <person name="Heimerl T."/>
            <person name="Brune A."/>
        </authorList>
    </citation>
    <scope>NUCLEOTIDE SEQUENCE [LARGE SCALE GENOMIC DNA]</scope>
    <source>
        <strain evidence="6 7">Ho45</strain>
    </source>
</reference>
<dbReference type="PROSITE" id="PS01124">
    <property type="entry name" value="HTH_ARAC_FAMILY_2"/>
    <property type="match status" value="1"/>
</dbReference>
<dbReference type="EMBL" id="CP023004">
    <property type="protein sequence ID" value="AWI09530.1"/>
    <property type="molecule type" value="Genomic_DNA"/>
</dbReference>
<evidence type="ECO:0000313" key="6">
    <source>
        <dbReference type="EMBL" id="AWI09530.1"/>
    </source>
</evidence>
<dbReference type="Proteomes" id="UP000244896">
    <property type="component" value="Chromosome"/>
</dbReference>
<dbReference type="InterPro" id="IPR009057">
    <property type="entry name" value="Homeodomain-like_sf"/>
</dbReference>
<dbReference type="SUPFAM" id="SSF46689">
    <property type="entry name" value="Homeodomain-like"/>
    <property type="match status" value="1"/>
</dbReference>
<feature type="compositionally biased region" description="Polar residues" evidence="4">
    <location>
        <begin position="288"/>
        <end position="300"/>
    </location>
</feature>
<evidence type="ECO:0000256" key="2">
    <source>
        <dbReference type="ARBA" id="ARBA00023125"/>
    </source>
</evidence>
<evidence type="ECO:0000256" key="1">
    <source>
        <dbReference type="ARBA" id="ARBA00023015"/>
    </source>
</evidence>
<feature type="domain" description="HTH araC/xylS-type" evidence="5">
    <location>
        <begin position="192"/>
        <end position="278"/>
    </location>
</feature>
<dbReference type="PANTHER" id="PTHR46796:SF6">
    <property type="entry name" value="ARAC SUBFAMILY"/>
    <property type="match status" value="1"/>
</dbReference>
<dbReference type="Gene3D" id="1.10.10.60">
    <property type="entry name" value="Homeodomain-like"/>
    <property type="match status" value="1"/>
</dbReference>
<dbReference type="InterPro" id="IPR050204">
    <property type="entry name" value="AraC_XylS_family_regulators"/>
</dbReference>
<dbReference type="RefSeq" id="WP_108825340.1">
    <property type="nucleotide sequence ID" value="NZ_CP023004.1"/>
</dbReference>
<proteinExistence type="predicted"/>
<dbReference type="PANTHER" id="PTHR46796">
    <property type="entry name" value="HTH-TYPE TRANSCRIPTIONAL ACTIVATOR RHAS-RELATED"/>
    <property type="match status" value="1"/>
</dbReference>
<dbReference type="KEGG" id="elut:CKA38_09995"/>
<dbReference type="OrthoDB" id="5295226at2"/>
<sequence length="312" mass="35043">MPSAANYTFIPEYDDGDKLTHVEGDDVSIWYGAPEPHFRGEHSHERHQVIIMPESQSKAELFWRETSKAARSQWLTGSMMCFIGKGIPHAMRWEAQAPLICLCVTENYPRHFSQNLKRHGVFIHPWGKFISEDALMRGLIERICDLIRSPICSIPNYFAGLGTSLAVQLLNNPKFCQPATTTEDGLAPYQLKKVLDYIQAHLSEPIMVETLAGEVRLSKGYFTRLFTASTGLTPHRYIVEERLKSAKELLHQGTMKTAAIAAETGFHDQSHLSRSMHRQITRGIAAHSTNIQTEGTNIQSKSEETGQHGGTL</sequence>
<name>A0A2U8E405_9BACT</name>
<gene>
    <name evidence="6" type="ORF">CKA38_09995</name>
</gene>
<keyword evidence="1" id="KW-0805">Transcription regulation</keyword>
<dbReference type="GO" id="GO:0043565">
    <property type="term" value="F:sequence-specific DNA binding"/>
    <property type="evidence" value="ECO:0007669"/>
    <property type="project" value="InterPro"/>
</dbReference>
<evidence type="ECO:0000313" key="7">
    <source>
        <dbReference type="Proteomes" id="UP000244896"/>
    </source>
</evidence>
<dbReference type="InterPro" id="IPR018060">
    <property type="entry name" value="HTH_AraC"/>
</dbReference>
<evidence type="ECO:0000259" key="5">
    <source>
        <dbReference type="PROSITE" id="PS01124"/>
    </source>
</evidence>